<proteinExistence type="predicted"/>
<evidence type="ECO:0000313" key="3">
    <source>
        <dbReference type="Proteomes" id="UP000314294"/>
    </source>
</evidence>
<gene>
    <name evidence="2" type="ORF">EYF80_065306</name>
</gene>
<protein>
    <submittedName>
        <fullName evidence="2">Uncharacterized protein</fullName>
    </submittedName>
</protein>
<evidence type="ECO:0000256" key="1">
    <source>
        <dbReference type="SAM" id="MobiDB-lite"/>
    </source>
</evidence>
<comment type="caution">
    <text evidence="2">The sequence shown here is derived from an EMBL/GenBank/DDBJ whole genome shotgun (WGS) entry which is preliminary data.</text>
</comment>
<feature type="compositionally biased region" description="Gly residues" evidence="1">
    <location>
        <begin position="41"/>
        <end position="57"/>
    </location>
</feature>
<organism evidence="2 3">
    <name type="scientific">Liparis tanakae</name>
    <name type="common">Tanaka's snailfish</name>
    <dbReference type="NCBI Taxonomy" id="230148"/>
    <lineage>
        <taxon>Eukaryota</taxon>
        <taxon>Metazoa</taxon>
        <taxon>Chordata</taxon>
        <taxon>Craniata</taxon>
        <taxon>Vertebrata</taxon>
        <taxon>Euteleostomi</taxon>
        <taxon>Actinopterygii</taxon>
        <taxon>Neopterygii</taxon>
        <taxon>Teleostei</taxon>
        <taxon>Neoteleostei</taxon>
        <taxon>Acanthomorphata</taxon>
        <taxon>Eupercaria</taxon>
        <taxon>Perciformes</taxon>
        <taxon>Cottioidei</taxon>
        <taxon>Cottales</taxon>
        <taxon>Liparidae</taxon>
        <taxon>Liparis</taxon>
    </lineage>
</organism>
<name>A0A4Z2E6Y3_9TELE</name>
<feature type="region of interest" description="Disordered" evidence="1">
    <location>
        <begin position="1"/>
        <end position="60"/>
    </location>
</feature>
<dbReference type="Proteomes" id="UP000314294">
    <property type="component" value="Unassembled WGS sequence"/>
</dbReference>
<keyword evidence="3" id="KW-1185">Reference proteome</keyword>
<dbReference type="EMBL" id="SRLO01014981">
    <property type="protein sequence ID" value="TNN24568.1"/>
    <property type="molecule type" value="Genomic_DNA"/>
</dbReference>
<feature type="compositionally biased region" description="Basic and acidic residues" evidence="1">
    <location>
        <begin position="7"/>
        <end position="17"/>
    </location>
</feature>
<evidence type="ECO:0000313" key="2">
    <source>
        <dbReference type="EMBL" id="TNN24568.1"/>
    </source>
</evidence>
<reference evidence="2 3" key="1">
    <citation type="submission" date="2019-03" db="EMBL/GenBank/DDBJ databases">
        <title>First draft genome of Liparis tanakae, snailfish: a comprehensive survey of snailfish specific genes.</title>
        <authorList>
            <person name="Kim W."/>
            <person name="Song I."/>
            <person name="Jeong J.-H."/>
            <person name="Kim D."/>
            <person name="Kim S."/>
            <person name="Ryu S."/>
            <person name="Song J.Y."/>
            <person name="Lee S.K."/>
        </authorList>
    </citation>
    <scope>NUCLEOTIDE SEQUENCE [LARGE SCALE GENOMIC DNA]</scope>
    <source>
        <tissue evidence="2">Muscle</tissue>
    </source>
</reference>
<dbReference type="AlphaFoldDB" id="A0A4Z2E6Y3"/>
<sequence>MSPFPRSCERRRDETRRHSTFNQTPSAERGSSAKQEEAEAGGSGGPVGGGGGGGGIKGFKERRSEEVFGWSSSHVELFVEQLKKGFP</sequence>
<accession>A0A4Z2E6Y3</accession>